<evidence type="ECO:0000313" key="4">
    <source>
        <dbReference type="Proteomes" id="UP000000598"/>
    </source>
</evidence>
<dbReference type="InterPro" id="IPR029026">
    <property type="entry name" value="tRNA_m1G_MTases_N"/>
</dbReference>
<feature type="compositionally biased region" description="Basic and acidic residues" evidence="2">
    <location>
        <begin position="95"/>
        <end position="116"/>
    </location>
</feature>
<protein>
    <submittedName>
        <fullName evidence="3">KLLA0F03058p</fullName>
    </submittedName>
</protein>
<dbReference type="PaxDb" id="284590-Q6CLH1"/>
<dbReference type="HOGENOM" id="CLU_061859_0_0_1"/>
<feature type="region of interest" description="Disordered" evidence="2">
    <location>
        <begin position="1"/>
        <end position="28"/>
    </location>
</feature>
<evidence type="ECO:0000256" key="2">
    <source>
        <dbReference type="SAM" id="MobiDB-lite"/>
    </source>
</evidence>
<feature type="region of interest" description="Disordered" evidence="2">
    <location>
        <begin position="95"/>
        <end position="135"/>
    </location>
</feature>
<sequence>MSVKRSKEQSKQNYKKVKRDTKVTEKRDHLAQFKRAKKVVKVSTKTVNHSICIPTTVLDSCKNLEQITYTLYQIARSACIYNVAEIVILKAESETNKGESDRKNDKKQGAKIKFDDGNNTNNASTEYLEDSEKEDGKKRLSKPMLMASLLQFFITPPYLVNSVFKKDYMKYFTYAKQLPRIPSLPFMRFYQDNNGRYREGLAIRMSKPGERGKSKKSFDQTKYINIGKDKNLELKGQLVPINVRVTVDTIEQKVVSPEEAYGDFVGAKASFGYHVRVAKSFADLFTQSPFPQGYTQTVWINSGDFFFDETLKKNVKVQTQIPSIEKVIRPTEEEIELDPSKANPANLLAVFGKWDHVKKSFESCKEQFEGATGAFEFFDGELSLPGSTPQGQLRTEDACMIALTLLSTY</sequence>
<dbReference type="SUPFAM" id="SSF75217">
    <property type="entry name" value="alpha/beta knot"/>
    <property type="match status" value="1"/>
</dbReference>
<dbReference type="Pfam" id="PF02598">
    <property type="entry name" value="Methyltrn_RNA_3"/>
    <property type="match status" value="1"/>
</dbReference>
<keyword evidence="4" id="KW-1185">Reference proteome</keyword>
<dbReference type="Gene3D" id="3.40.1280.10">
    <property type="match status" value="2"/>
</dbReference>
<dbReference type="KEGG" id="kla:KLLA0_F03058g"/>
<accession>Q6CLH1</accession>
<evidence type="ECO:0000256" key="1">
    <source>
        <dbReference type="ARBA" id="ARBA00009841"/>
    </source>
</evidence>
<dbReference type="CDD" id="cd18086">
    <property type="entry name" value="HsC9orf114-like"/>
    <property type="match status" value="1"/>
</dbReference>
<gene>
    <name evidence="3" type="ORF">KLLA0_F03058g</name>
</gene>
<organism evidence="3 4">
    <name type="scientific">Kluyveromyces lactis (strain ATCC 8585 / CBS 2359 / DSM 70799 / NBRC 1267 / NRRL Y-1140 / WM37)</name>
    <name type="common">Yeast</name>
    <name type="synonym">Candida sphaerica</name>
    <dbReference type="NCBI Taxonomy" id="284590"/>
    <lineage>
        <taxon>Eukaryota</taxon>
        <taxon>Fungi</taxon>
        <taxon>Dikarya</taxon>
        <taxon>Ascomycota</taxon>
        <taxon>Saccharomycotina</taxon>
        <taxon>Saccharomycetes</taxon>
        <taxon>Saccharomycetales</taxon>
        <taxon>Saccharomycetaceae</taxon>
        <taxon>Kluyveromyces</taxon>
    </lineage>
</organism>
<dbReference type="EMBL" id="CR382126">
    <property type="protein sequence ID" value="CAG97926.1"/>
    <property type="molecule type" value="Genomic_DNA"/>
</dbReference>
<dbReference type="InterPro" id="IPR029028">
    <property type="entry name" value="Alpha/beta_knot_MTases"/>
</dbReference>
<dbReference type="eggNOG" id="KOG3925">
    <property type="taxonomic scope" value="Eukaryota"/>
</dbReference>
<reference evidence="3 4" key="1">
    <citation type="journal article" date="2004" name="Nature">
        <title>Genome evolution in yeasts.</title>
        <authorList>
            <consortium name="Genolevures"/>
            <person name="Dujon B."/>
            <person name="Sherman D."/>
            <person name="Fischer G."/>
            <person name="Durrens P."/>
            <person name="Casaregola S."/>
            <person name="Lafontaine I."/>
            <person name="de Montigny J."/>
            <person name="Marck C."/>
            <person name="Neuveglise C."/>
            <person name="Talla E."/>
            <person name="Goffard N."/>
            <person name="Frangeul L."/>
            <person name="Aigle M."/>
            <person name="Anthouard V."/>
            <person name="Babour A."/>
            <person name="Barbe V."/>
            <person name="Barnay S."/>
            <person name="Blanchin S."/>
            <person name="Beckerich J.M."/>
            <person name="Beyne E."/>
            <person name="Bleykasten C."/>
            <person name="Boisrame A."/>
            <person name="Boyer J."/>
            <person name="Cattolico L."/>
            <person name="Confanioleri F."/>
            <person name="de Daruvar A."/>
            <person name="Despons L."/>
            <person name="Fabre E."/>
            <person name="Fairhead C."/>
            <person name="Ferry-Dumazet H."/>
            <person name="Groppi A."/>
            <person name="Hantraye F."/>
            <person name="Hennequin C."/>
            <person name="Jauniaux N."/>
            <person name="Joyet P."/>
            <person name="Kachouri R."/>
            <person name="Kerrest A."/>
            <person name="Koszul R."/>
            <person name="Lemaire M."/>
            <person name="Lesur I."/>
            <person name="Ma L."/>
            <person name="Muller H."/>
            <person name="Nicaud J.M."/>
            <person name="Nikolski M."/>
            <person name="Oztas S."/>
            <person name="Ozier-Kalogeropoulos O."/>
            <person name="Pellenz S."/>
            <person name="Potier S."/>
            <person name="Richard G.F."/>
            <person name="Straub M.L."/>
            <person name="Suleau A."/>
            <person name="Swennene D."/>
            <person name="Tekaia F."/>
            <person name="Wesolowski-Louvel M."/>
            <person name="Westhof E."/>
            <person name="Wirth B."/>
            <person name="Zeniou-Meyer M."/>
            <person name="Zivanovic I."/>
            <person name="Bolotin-Fukuhara M."/>
            <person name="Thierry A."/>
            <person name="Bouchier C."/>
            <person name="Caudron B."/>
            <person name="Scarpelli C."/>
            <person name="Gaillardin C."/>
            <person name="Weissenbach J."/>
            <person name="Wincker P."/>
            <person name="Souciet J.L."/>
        </authorList>
    </citation>
    <scope>NUCLEOTIDE SEQUENCE [LARGE SCALE GENOMIC DNA]</scope>
    <source>
        <strain evidence="4">ATCC 8585 / CBS 2359 / DSM 70799 / NBRC 1267 / NRRL Y-1140 / WM37</strain>
    </source>
</reference>
<dbReference type="PANTHER" id="PTHR12150">
    <property type="entry name" value="CLASS IV SAM-BINDING METHYLTRANSFERASE-RELATED"/>
    <property type="match status" value="1"/>
</dbReference>
<dbReference type="InterPro" id="IPR003750">
    <property type="entry name" value="Put_MeTrfase-C9orf114-like"/>
</dbReference>
<dbReference type="PANTHER" id="PTHR12150:SF13">
    <property type="entry name" value="METHYLTRANSFERASE C9ORF114-RELATED"/>
    <property type="match status" value="1"/>
</dbReference>
<comment type="similarity">
    <text evidence="1">Belongs to the class IV-like SAM-binding methyltransferase superfamily.</text>
</comment>
<dbReference type="OMA" id="YGYHVRI"/>
<name>Q6CLH1_KLULA</name>
<dbReference type="AlphaFoldDB" id="Q6CLH1"/>
<dbReference type="STRING" id="284590.Q6CLH1"/>
<evidence type="ECO:0000313" key="3">
    <source>
        <dbReference type="EMBL" id="CAG97926.1"/>
    </source>
</evidence>
<feature type="compositionally biased region" description="Basic and acidic residues" evidence="2">
    <location>
        <begin position="1"/>
        <end position="10"/>
    </location>
</feature>
<dbReference type="Proteomes" id="UP000000598">
    <property type="component" value="Chromosome F"/>
</dbReference>
<dbReference type="GO" id="GO:0032259">
    <property type="term" value="P:methylation"/>
    <property type="evidence" value="ECO:0007669"/>
    <property type="project" value="UniProtKB-ARBA"/>
</dbReference>
<dbReference type="FunCoup" id="Q6CLH1">
    <property type="interactions" value="1024"/>
</dbReference>
<proteinExistence type="inferred from homology"/>
<dbReference type="InParanoid" id="Q6CLH1"/>